<dbReference type="Gene3D" id="1.10.10.1320">
    <property type="entry name" value="Anti-sigma factor, zinc-finger domain"/>
    <property type="match status" value="1"/>
</dbReference>
<dbReference type="AlphaFoldDB" id="A0A4R2JZ99"/>
<dbReference type="EMBL" id="SLWS01000001">
    <property type="protein sequence ID" value="TCO65294.1"/>
    <property type="molecule type" value="Genomic_DNA"/>
</dbReference>
<gene>
    <name evidence="3" type="ORF">EV192_1011083</name>
</gene>
<dbReference type="InterPro" id="IPR041916">
    <property type="entry name" value="Anti_sigma_zinc_sf"/>
</dbReference>
<dbReference type="Gene3D" id="1.20.120.450">
    <property type="entry name" value="dinb family like domain"/>
    <property type="match status" value="1"/>
</dbReference>
<dbReference type="InterPro" id="IPR034660">
    <property type="entry name" value="DinB/YfiT-like"/>
</dbReference>
<evidence type="ECO:0000313" key="4">
    <source>
        <dbReference type="Proteomes" id="UP000295680"/>
    </source>
</evidence>
<keyword evidence="1" id="KW-0805">Transcription regulation</keyword>
<reference evidence="3 4" key="1">
    <citation type="submission" date="2019-03" db="EMBL/GenBank/DDBJ databases">
        <title>Genomic Encyclopedia of Type Strains, Phase IV (KMG-IV): sequencing the most valuable type-strain genomes for metagenomic binning, comparative biology and taxonomic classification.</title>
        <authorList>
            <person name="Goeker M."/>
        </authorList>
    </citation>
    <scope>NUCLEOTIDE SEQUENCE [LARGE SCALE GENOMIC DNA]</scope>
    <source>
        <strain evidence="3 4">DSM 45934</strain>
    </source>
</reference>
<dbReference type="OrthoDB" id="154293at2"/>
<dbReference type="SUPFAM" id="SSF109854">
    <property type="entry name" value="DinB/YfiT-like putative metalloenzymes"/>
    <property type="match status" value="1"/>
</dbReference>
<protein>
    <submittedName>
        <fullName evidence="3">Uncharacterized protein (TIGR03083 family)</fullName>
    </submittedName>
</protein>
<keyword evidence="2" id="KW-0804">Transcription</keyword>
<evidence type="ECO:0000313" key="3">
    <source>
        <dbReference type="EMBL" id="TCO65294.1"/>
    </source>
</evidence>
<dbReference type="NCBIfam" id="TIGR03083">
    <property type="entry name" value="maleylpyruvate isomerase family mycothiol-dependent enzyme"/>
    <property type="match status" value="1"/>
</dbReference>
<sequence>MSKHATVSSLLAAWTVNACEPAESDAVDNHLRTCETCRAEARDLINAAERLSTCQGDPPESLRDKVLNVLPASHAYAGAVCALDALLRELAPEQWNRVAHGDWTILDLVIHLTATDNLVADRLGLPVDPPVYSWEDPDSRTDLLLSTPADHDSAWAAWRRQADLISRHGDQDDLLVSRAFETWMHANDIAVATRKALPAPPADQLRAVADFTARLLPHAAKSRRLPCEGNTLRLVLTGHGGGTWTLPLSDPDLGVTVEMTMNVIEFCMLLGGRREPRTVDVMIRGDVELGYDLLDAAPTLAPR</sequence>
<name>A0A4R2JZ99_9PSEU</name>
<evidence type="ECO:0000256" key="2">
    <source>
        <dbReference type="ARBA" id="ARBA00023163"/>
    </source>
</evidence>
<accession>A0A4R2JZ99</accession>
<dbReference type="Proteomes" id="UP000295680">
    <property type="component" value="Unassembled WGS sequence"/>
</dbReference>
<proteinExistence type="predicted"/>
<organism evidence="3 4">
    <name type="scientific">Actinocrispum wychmicini</name>
    <dbReference type="NCBI Taxonomy" id="1213861"/>
    <lineage>
        <taxon>Bacteria</taxon>
        <taxon>Bacillati</taxon>
        <taxon>Actinomycetota</taxon>
        <taxon>Actinomycetes</taxon>
        <taxon>Pseudonocardiales</taxon>
        <taxon>Pseudonocardiaceae</taxon>
        <taxon>Actinocrispum</taxon>
    </lineage>
</organism>
<evidence type="ECO:0000256" key="1">
    <source>
        <dbReference type="ARBA" id="ARBA00023015"/>
    </source>
</evidence>
<dbReference type="RefSeq" id="WP_132111611.1">
    <property type="nucleotide sequence ID" value="NZ_SLWS01000001.1"/>
</dbReference>
<comment type="caution">
    <text evidence="3">The sequence shown here is derived from an EMBL/GenBank/DDBJ whole genome shotgun (WGS) entry which is preliminary data.</text>
</comment>
<dbReference type="InterPro" id="IPR017517">
    <property type="entry name" value="Maleyloyr_isom"/>
</dbReference>
<keyword evidence="4" id="KW-1185">Reference proteome</keyword>